<dbReference type="AlphaFoldDB" id="A0A151A838"/>
<comment type="caution">
    <text evidence="1">The sequence shown here is derived from an EMBL/GenBank/DDBJ whole genome shotgun (WGS) entry which is preliminary data.</text>
</comment>
<protein>
    <submittedName>
        <fullName evidence="1">Uncharacterized protein</fullName>
    </submittedName>
</protein>
<proteinExistence type="predicted"/>
<dbReference type="EMBL" id="LTAZ01000017">
    <property type="protein sequence ID" value="KYH23805.1"/>
    <property type="molecule type" value="Genomic_DNA"/>
</dbReference>
<dbReference type="RefSeq" id="WP_066385500.1">
    <property type="nucleotide sequence ID" value="NZ_LTAZ01000017.1"/>
</dbReference>
<gene>
    <name evidence="1" type="ORF">HAPAU_38840</name>
</gene>
<accession>A0A151A838</accession>
<dbReference type="Proteomes" id="UP000075321">
    <property type="component" value="Unassembled WGS sequence"/>
</dbReference>
<organism evidence="1 2">
    <name type="scientific">Halalkalicoccus paucihalophilus</name>
    <dbReference type="NCBI Taxonomy" id="1008153"/>
    <lineage>
        <taxon>Archaea</taxon>
        <taxon>Methanobacteriati</taxon>
        <taxon>Methanobacteriota</taxon>
        <taxon>Stenosarchaea group</taxon>
        <taxon>Halobacteria</taxon>
        <taxon>Halobacteriales</taxon>
        <taxon>Halococcaceae</taxon>
        <taxon>Halalkalicoccus</taxon>
    </lineage>
</organism>
<reference evidence="1 2" key="1">
    <citation type="submission" date="2016-02" db="EMBL/GenBank/DDBJ databases">
        <title>Genome sequence of Halalkalicoccus paucihalophilus DSM 24557.</title>
        <authorList>
            <person name="Poehlein A."/>
            <person name="Daniel R."/>
        </authorList>
    </citation>
    <scope>NUCLEOTIDE SEQUENCE [LARGE SCALE GENOMIC DNA]</scope>
    <source>
        <strain evidence="1 2">DSM 24557</strain>
    </source>
</reference>
<evidence type="ECO:0000313" key="2">
    <source>
        <dbReference type="Proteomes" id="UP000075321"/>
    </source>
</evidence>
<dbReference type="OrthoDB" id="326261at2157"/>
<evidence type="ECO:0000313" key="1">
    <source>
        <dbReference type="EMBL" id="KYH23805.1"/>
    </source>
</evidence>
<name>A0A151A838_9EURY</name>
<sequence>MNDEEWSPVQYRFTELVDLLVAFEQAGIEHLEVSDERTIVIYSHTIFDLEVDDGSLAETQLITVDVFDVSSKHATTDDPDPVTLTEPLIDELAATVRVDWERR</sequence>
<keyword evidence="2" id="KW-1185">Reference proteome</keyword>
<dbReference type="PATRIC" id="fig|1008153.3.peg.4150"/>